<dbReference type="InterPro" id="IPR021306">
    <property type="entry name" value="DUF2878"/>
</dbReference>
<reference evidence="2 3" key="1">
    <citation type="submission" date="2023-07" db="EMBL/GenBank/DDBJ databases">
        <authorList>
            <person name="Peeters C."/>
        </authorList>
    </citation>
    <scope>NUCLEOTIDE SEQUENCE [LARGE SCALE GENOMIC DNA]</scope>
    <source>
        <strain evidence="2 3">LMG 7141</strain>
    </source>
</reference>
<keyword evidence="3" id="KW-1185">Reference proteome</keyword>
<keyword evidence="1" id="KW-0812">Transmembrane</keyword>
<protein>
    <recommendedName>
        <fullName evidence="4">DUF2878 domain-containing protein</fullName>
    </recommendedName>
</protein>
<gene>
    <name evidence="2" type="ORF">LMG7141_02334</name>
</gene>
<feature type="transmembrane region" description="Helical" evidence="1">
    <location>
        <begin position="83"/>
        <end position="102"/>
    </location>
</feature>
<accession>A0ABM9JD05</accession>
<comment type="caution">
    <text evidence="2">The sequence shown here is derived from an EMBL/GenBank/DDBJ whole genome shotgun (WGS) entry which is preliminary data.</text>
</comment>
<evidence type="ECO:0000313" key="3">
    <source>
        <dbReference type="Proteomes" id="UP001189616"/>
    </source>
</evidence>
<evidence type="ECO:0000256" key="1">
    <source>
        <dbReference type="SAM" id="Phobius"/>
    </source>
</evidence>
<proteinExistence type="predicted"/>
<evidence type="ECO:0008006" key="4">
    <source>
        <dbReference type="Google" id="ProtNLM"/>
    </source>
</evidence>
<dbReference type="Proteomes" id="UP001189616">
    <property type="component" value="Unassembled WGS sequence"/>
</dbReference>
<name>A0ABM9JD05_9RALS</name>
<evidence type="ECO:0000313" key="2">
    <source>
        <dbReference type="EMBL" id="CAJ0790165.1"/>
    </source>
</evidence>
<keyword evidence="1" id="KW-1133">Transmembrane helix</keyword>
<sequence length="146" mass="15899">MVFVAMLLAGHLSQAPLPMRELRLAGWIVLAAIPWETTLVRAGLITYPYGNLWPGIVPPWLLALWVLFAIQLNVLFRWLRGRLWLAAALGAIAGPLSFRAGVALGAAHFPNVPAAMAAIAAGWAVWMPSLVWLAQRSDGIDTPSRR</sequence>
<feature type="transmembrane region" description="Helical" evidence="1">
    <location>
        <begin position="55"/>
        <end position="76"/>
    </location>
</feature>
<dbReference type="Pfam" id="PF11086">
    <property type="entry name" value="DUF2878"/>
    <property type="match status" value="1"/>
</dbReference>
<organism evidence="2 3">
    <name type="scientific">Ralstonia condita</name>
    <dbReference type="NCBI Taxonomy" id="3058600"/>
    <lineage>
        <taxon>Bacteria</taxon>
        <taxon>Pseudomonadati</taxon>
        <taxon>Pseudomonadota</taxon>
        <taxon>Betaproteobacteria</taxon>
        <taxon>Burkholderiales</taxon>
        <taxon>Burkholderiaceae</taxon>
        <taxon>Ralstonia</taxon>
    </lineage>
</organism>
<feature type="transmembrane region" description="Helical" evidence="1">
    <location>
        <begin position="114"/>
        <end position="134"/>
    </location>
</feature>
<keyword evidence="1" id="KW-0472">Membrane</keyword>
<dbReference type="EMBL" id="CATYWO010000002">
    <property type="protein sequence ID" value="CAJ0790165.1"/>
    <property type="molecule type" value="Genomic_DNA"/>
</dbReference>